<keyword evidence="6" id="KW-1185">Reference proteome</keyword>
<reference evidence="6" key="1">
    <citation type="journal article" date="2017" name="Genome Biol.">
        <title>Comparative genomics reveals high biological diversity and specific adaptations in the industrially and medically important fungal genus Aspergillus.</title>
        <authorList>
            <person name="de Vries R.P."/>
            <person name="Riley R."/>
            <person name="Wiebenga A."/>
            <person name="Aguilar-Osorio G."/>
            <person name="Amillis S."/>
            <person name="Uchima C.A."/>
            <person name="Anderluh G."/>
            <person name="Asadollahi M."/>
            <person name="Askin M."/>
            <person name="Barry K."/>
            <person name="Battaglia E."/>
            <person name="Bayram O."/>
            <person name="Benocci T."/>
            <person name="Braus-Stromeyer S.A."/>
            <person name="Caldana C."/>
            <person name="Canovas D."/>
            <person name="Cerqueira G.C."/>
            <person name="Chen F."/>
            <person name="Chen W."/>
            <person name="Choi C."/>
            <person name="Clum A."/>
            <person name="Dos Santos R.A."/>
            <person name="Damasio A.R."/>
            <person name="Diallinas G."/>
            <person name="Emri T."/>
            <person name="Fekete E."/>
            <person name="Flipphi M."/>
            <person name="Freyberg S."/>
            <person name="Gallo A."/>
            <person name="Gournas C."/>
            <person name="Habgood R."/>
            <person name="Hainaut M."/>
            <person name="Harispe M.L."/>
            <person name="Henrissat B."/>
            <person name="Hilden K.S."/>
            <person name="Hope R."/>
            <person name="Hossain A."/>
            <person name="Karabika E."/>
            <person name="Karaffa L."/>
            <person name="Karanyi Z."/>
            <person name="Krasevec N."/>
            <person name="Kuo A."/>
            <person name="Kusch H."/>
            <person name="LaButti K."/>
            <person name="Lagendijk E.L."/>
            <person name="Lapidus A."/>
            <person name="Levasseur A."/>
            <person name="Lindquist E."/>
            <person name="Lipzen A."/>
            <person name="Logrieco A.F."/>
            <person name="MacCabe A."/>
            <person name="Maekelae M.R."/>
            <person name="Malavazi I."/>
            <person name="Melin P."/>
            <person name="Meyer V."/>
            <person name="Mielnichuk N."/>
            <person name="Miskei M."/>
            <person name="Molnar A.P."/>
            <person name="Mule G."/>
            <person name="Ngan C.Y."/>
            <person name="Orejas M."/>
            <person name="Orosz E."/>
            <person name="Ouedraogo J.P."/>
            <person name="Overkamp K.M."/>
            <person name="Park H.-S."/>
            <person name="Perrone G."/>
            <person name="Piumi F."/>
            <person name="Punt P.J."/>
            <person name="Ram A.F."/>
            <person name="Ramon A."/>
            <person name="Rauscher S."/>
            <person name="Record E."/>
            <person name="Riano-Pachon D.M."/>
            <person name="Robert V."/>
            <person name="Roehrig J."/>
            <person name="Ruller R."/>
            <person name="Salamov A."/>
            <person name="Salih N.S."/>
            <person name="Samson R.A."/>
            <person name="Sandor E."/>
            <person name="Sanguinetti M."/>
            <person name="Schuetze T."/>
            <person name="Sepcic K."/>
            <person name="Shelest E."/>
            <person name="Sherlock G."/>
            <person name="Sophianopoulou V."/>
            <person name="Squina F.M."/>
            <person name="Sun H."/>
            <person name="Susca A."/>
            <person name="Todd R.B."/>
            <person name="Tsang A."/>
            <person name="Unkles S.E."/>
            <person name="van de Wiele N."/>
            <person name="van Rossen-Uffink D."/>
            <person name="Oliveira J.V."/>
            <person name="Vesth T.C."/>
            <person name="Visser J."/>
            <person name="Yu J.-H."/>
            <person name="Zhou M."/>
            <person name="Andersen M.R."/>
            <person name="Archer D.B."/>
            <person name="Baker S.E."/>
            <person name="Benoit I."/>
            <person name="Brakhage A.A."/>
            <person name="Braus G.H."/>
            <person name="Fischer R."/>
            <person name="Frisvad J.C."/>
            <person name="Goldman G.H."/>
            <person name="Houbraken J."/>
            <person name="Oakley B."/>
            <person name="Pocsi I."/>
            <person name="Scazzocchio C."/>
            <person name="Seiboth B."/>
            <person name="vanKuyk P.A."/>
            <person name="Wortman J."/>
            <person name="Dyer P.S."/>
            <person name="Grigoriev I.V."/>
        </authorList>
    </citation>
    <scope>NUCLEOTIDE SEQUENCE [LARGE SCALE GENOMIC DNA]</scope>
    <source>
        <strain evidence="6">CBS 583.65</strain>
    </source>
</reference>
<dbReference type="InterPro" id="IPR050309">
    <property type="entry name" value="Type-B_Carboxylest/Lipase"/>
</dbReference>
<dbReference type="SUPFAM" id="SSF53474">
    <property type="entry name" value="alpha/beta-Hydrolases"/>
    <property type="match status" value="1"/>
</dbReference>
<dbReference type="InterPro" id="IPR002018">
    <property type="entry name" value="CarbesteraseB"/>
</dbReference>
<evidence type="ECO:0000259" key="4">
    <source>
        <dbReference type="Pfam" id="PF00135"/>
    </source>
</evidence>
<keyword evidence="2 3" id="KW-0378">Hydrolase</keyword>
<dbReference type="RefSeq" id="XP_040671105.1">
    <property type="nucleotide sequence ID" value="XM_040815728.1"/>
</dbReference>
<sequence>MPVLQTTYLGLVRGRSDGRVDEYLGIPYATLSNRLAGAVLVSRSQGAVLDATTYGPTTISPLQGCDLEFSIMQHSLPKGALPQSDTECLNLNITVPAGVDRSAKLPVLVFIHGGGFNIGANSWPQFNMARFVNLSAELGLPIVAVTINYRLGPFGFLTSEELRAAGYKANNGLRDQQVALEWIQRHIIDFGGDPGNVTLSGMSAGGVTSVMYQLSSARALFKRAIVMSGNYFLLPPLPLAQHEENYSRAIAALGLASASTEERIHALLETPGQEIISRLPQSVIAAPAVDGELITDFPTFAELADPTVDVPLGKKWCKTLIIGDAQMDANIVRVLMPGAQKGCARRFISILKSTLCSRPKVAQDILDRYGISIHISDDQAFAAILDYINDIAFFAPTLAAAQGWRGNARVYYFNQGNPWEGPSKGRAGHLLDIVHLFQNFREFLTPEQQALGVRFAGDFLRFCHADSPWPAVDPPNVDGGFVAQVYGLRESSGTIVNRVYSPFNGNADRRSILFDCADDVSLDKLINVFYQFRGF</sequence>
<name>A0A1L9PV45_ASPVE</name>
<dbReference type="Proteomes" id="UP000184073">
    <property type="component" value="Unassembled WGS sequence"/>
</dbReference>
<dbReference type="InterPro" id="IPR019826">
    <property type="entry name" value="Carboxylesterase_B_AS"/>
</dbReference>
<evidence type="ECO:0000256" key="1">
    <source>
        <dbReference type="ARBA" id="ARBA00005964"/>
    </source>
</evidence>
<dbReference type="PROSITE" id="PS00122">
    <property type="entry name" value="CARBOXYLESTERASE_B_1"/>
    <property type="match status" value="1"/>
</dbReference>
<comment type="similarity">
    <text evidence="1 3">Belongs to the type-B carboxylesterase/lipase family.</text>
</comment>
<dbReference type="AlphaFoldDB" id="A0A1L9PV45"/>
<protein>
    <recommendedName>
        <fullName evidence="3">Carboxylic ester hydrolase</fullName>
        <ecNumber evidence="3">3.1.1.-</ecNumber>
    </recommendedName>
</protein>
<evidence type="ECO:0000313" key="5">
    <source>
        <dbReference type="EMBL" id="OJJ05343.1"/>
    </source>
</evidence>
<dbReference type="EMBL" id="KV878132">
    <property type="protein sequence ID" value="OJJ05343.1"/>
    <property type="molecule type" value="Genomic_DNA"/>
</dbReference>
<evidence type="ECO:0000313" key="6">
    <source>
        <dbReference type="Proteomes" id="UP000184073"/>
    </source>
</evidence>
<dbReference type="GO" id="GO:0016787">
    <property type="term" value="F:hydrolase activity"/>
    <property type="evidence" value="ECO:0007669"/>
    <property type="project" value="UniProtKB-KW"/>
</dbReference>
<dbReference type="OrthoDB" id="6846267at2759"/>
<dbReference type="Pfam" id="PF00135">
    <property type="entry name" value="COesterase"/>
    <property type="match status" value="1"/>
</dbReference>
<dbReference type="InterPro" id="IPR029058">
    <property type="entry name" value="AB_hydrolase_fold"/>
</dbReference>
<gene>
    <name evidence="5" type="ORF">ASPVEDRAFT_64429</name>
</gene>
<dbReference type="GeneID" id="63731239"/>
<dbReference type="VEuPathDB" id="FungiDB:ASPVEDRAFT_64429"/>
<dbReference type="STRING" id="1036611.A0A1L9PV45"/>
<dbReference type="Gene3D" id="3.40.50.1820">
    <property type="entry name" value="alpha/beta hydrolase"/>
    <property type="match status" value="1"/>
</dbReference>
<evidence type="ECO:0000256" key="3">
    <source>
        <dbReference type="RuleBase" id="RU361235"/>
    </source>
</evidence>
<organism evidence="5 6">
    <name type="scientific">Aspergillus versicolor CBS 583.65</name>
    <dbReference type="NCBI Taxonomy" id="1036611"/>
    <lineage>
        <taxon>Eukaryota</taxon>
        <taxon>Fungi</taxon>
        <taxon>Dikarya</taxon>
        <taxon>Ascomycota</taxon>
        <taxon>Pezizomycotina</taxon>
        <taxon>Eurotiomycetes</taxon>
        <taxon>Eurotiomycetidae</taxon>
        <taxon>Eurotiales</taxon>
        <taxon>Aspergillaceae</taxon>
        <taxon>Aspergillus</taxon>
        <taxon>Aspergillus subgen. Nidulantes</taxon>
    </lineage>
</organism>
<evidence type="ECO:0000256" key="2">
    <source>
        <dbReference type="ARBA" id="ARBA00022801"/>
    </source>
</evidence>
<dbReference type="PANTHER" id="PTHR11559">
    <property type="entry name" value="CARBOXYLESTERASE"/>
    <property type="match status" value="1"/>
</dbReference>
<proteinExistence type="inferred from homology"/>
<feature type="domain" description="Carboxylesterase type B" evidence="4">
    <location>
        <begin position="2"/>
        <end position="442"/>
    </location>
</feature>
<dbReference type="EC" id="3.1.1.-" evidence="3"/>
<accession>A0A1L9PV45</accession>